<keyword evidence="6" id="KW-1185">Reference proteome</keyword>
<sequence>MEDFLRDKYPEIYAGDGIKWNFSKFLIDRDGHVNGRFESTTEPFEIDSVIESLL</sequence>
<keyword evidence="4" id="KW-0560">Oxidoreductase</keyword>
<dbReference type="Gene3D" id="3.40.30.10">
    <property type="entry name" value="Glutaredoxin"/>
    <property type="match status" value="1"/>
</dbReference>
<dbReference type="Proteomes" id="UP000032534">
    <property type="component" value="Unassembled WGS sequence"/>
</dbReference>
<comment type="caution">
    <text evidence="5">The sequence shown here is derived from an EMBL/GenBank/DDBJ whole genome shotgun (WGS) entry which is preliminary data.</text>
</comment>
<protein>
    <recommendedName>
        <fullName evidence="2">Glutathione peroxidase homolog BsaA</fullName>
    </recommendedName>
</protein>
<dbReference type="PANTHER" id="PTHR11592:SF78">
    <property type="entry name" value="GLUTATHIONE PEROXIDASE"/>
    <property type="match status" value="1"/>
</dbReference>
<evidence type="ECO:0000256" key="4">
    <source>
        <dbReference type="ARBA" id="ARBA00023002"/>
    </source>
</evidence>
<dbReference type="PATRIC" id="fig|159743.3.peg.2736"/>
<name>A0A0D7X2X5_9BACL</name>
<dbReference type="PROSITE" id="PS51355">
    <property type="entry name" value="GLUTATHIONE_PEROXID_3"/>
    <property type="match status" value="1"/>
</dbReference>
<organism evidence="5 6">
    <name type="scientific">Paenibacillus terrae</name>
    <dbReference type="NCBI Taxonomy" id="159743"/>
    <lineage>
        <taxon>Bacteria</taxon>
        <taxon>Bacillati</taxon>
        <taxon>Bacillota</taxon>
        <taxon>Bacilli</taxon>
        <taxon>Bacillales</taxon>
        <taxon>Paenibacillaceae</taxon>
        <taxon>Paenibacillus</taxon>
    </lineage>
</organism>
<reference evidence="5 6" key="1">
    <citation type="submission" date="2014-11" db="EMBL/GenBank/DDBJ databases">
        <title>Draft Genome Sequences of Paenibacillus polymyxa NRRL B-30509 and Paenibacillus terrae NRRL B-30644, Strains from a Poultry Environment that Produce Tridecaptin A and Paenicidins.</title>
        <authorList>
            <person name="van Belkum M.J."/>
            <person name="Lohans C.T."/>
            <person name="Vederas J.C."/>
        </authorList>
    </citation>
    <scope>NUCLEOTIDE SEQUENCE [LARGE SCALE GENOMIC DNA]</scope>
    <source>
        <strain evidence="5 6">NRRL B-30644</strain>
    </source>
</reference>
<comment type="similarity">
    <text evidence="1">Belongs to the glutathione peroxidase family.</text>
</comment>
<evidence type="ECO:0000313" key="5">
    <source>
        <dbReference type="EMBL" id="KJD45313.1"/>
    </source>
</evidence>
<evidence type="ECO:0000256" key="3">
    <source>
        <dbReference type="ARBA" id="ARBA00022559"/>
    </source>
</evidence>
<dbReference type="InterPro" id="IPR000889">
    <property type="entry name" value="Glutathione_peroxidase"/>
</dbReference>
<keyword evidence="3" id="KW-0575">Peroxidase</keyword>
<accession>A0A0D7X2X5</accession>
<dbReference type="GO" id="GO:0006979">
    <property type="term" value="P:response to oxidative stress"/>
    <property type="evidence" value="ECO:0007669"/>
    <property type="project" value="InterPro"/>
</dbReference>
<dbReference type="GO" id="GO:0004601">
    <property type="term" value="F:peroxidase activity"/>
    <property type="evidence" value="ECO:0007669"/>
    <property type="project" value="UniProtKB-KW"/>
</dbReference>
<evidence type="ECO:0000256" key="1">
    <source>
        <dbReference type="ARBA" id="ARBA00006926"/>
    </source>
</evidence>
<evidence type="ECO:0000313" key="6">
    <source>
        <dbReference type="Proteomes" id="UP000032534"/>
    </source>
</evidence>
<proteinExistence type="inferred from homology"/>
<gene>
    <name evidence="5" type="ORF">QD47_12280</name>
</gene>
<dbReference type="AlphaFoldDB" id="A0A0D7X2X5"/>
<dbReference type="PANTHER" id="PTHR11592">
    <property type="entry name" value="GLUTATHIONE PEROXIDASE"/>
    <property type="match status" value="1"/>
</dbReference>
<dbReference type="SUPFAM" id="SSF52833">
    <property type="entry name" value="Thioredoxin-like"/>
    <property type="match status" value="1"/>
</dbReference>
<dbReference type="InterPro" id="IPR036249">
    <property type="entry name" value="Thioredoxin-like_sf"/>
</dbReference>
<dbReference type="EMBL" id="JTHP01000021">
    <property type="protein sequence ID" value="KJD45313.1"/>
    <property type="molecule type" value="Genomic_DNA"/>
</dbReference>
<evidence type="ECO:0000256" key="2">
    <source>
        <dbReference type="ARBA" id="ARBA00020077"/>
    </source>
</evidence>